<protein>
    <submittedName>
        <fullName evidence="2">Uncharacterized protein</fullName>
    </submittedName>
</protein>
<feature type="transmembrane region" description="Helical" evidence="1">
    <location>
        <begin position="92"/>
        <end position="112"/>
    </location>
</feature>
<dbReference type="Proteomes" id="UP000658278">
    <property type="component" value="Unassembled WGS sequence"/>
</dbReference>
<evidence type="ECO:0000313" key="3">
    <source>
        <dbReference type="Proteomes" id="UP000658278"/>
    </source>
</evidence>
<proteinExistence type="predicted"/>
<organism evidence="2 3">
    <name type="scientific">Haloferula rosea</name>
    <dbReference type="NCBI Taxonomy" id="490093"/>
    <lineage>
        <taxon>Bacteria</taxon>
        <taxon>Pseudomonadati</taxon>
        <taxon>Verrucomicrobiota</taxon>
        <taxon>Verrucomicrobiia</taxon>
        <taxon>Verrucomicrobiales</taxon>
        <taxon>Verrucomicrobiaceae</taxon>
        <taxon>Haloferula</taxon>
    </lineage>
</organism>
<dbReference type="EMBL" id="JAENII010000012">
    <property type="protein sequence ID" value="MBK1828248.1"/>
    <property type="molecule type" value="Genomic_DNA"/>
</dbReference>
<dbReference type="AlphaFoldDB" id="A0A934RCN4"/>
<comment type="caution">
    <text evidence="2">The sequence shown here is derived from an EMBL/GenBank/DDBJ whole genome shotgun (WGS) entry which is preliminary data.</text>
</comment>
<keyword evidence="1" id="KW-1133">Transmembrane helix</keyword>
<keyword evidence="1" id="KW-0812">Transmembrane</keyword>
<keyword evidence="1" id="KW-0472">Membrane</keyword>
<name>A0A934RCN4_9BACT</name>
<gene>
    <name evidence="2" type="ORF">JIN81_14535</name>
</gene>
<evidence type="ECO:0000313" key="2">
    <source>
        <dbReference type="EMBL" id="MBK1828248.1"/>
    </source>
</evidence>
<feature type="transmembrane region" description="Helical" evidence="1">
    <location>
        <begin position="36"/>
        <end position="55"/>
    </location>
</feature>
<feature type="transmembrane region" description="Helical" evidence="1">
    <location>
        <begin position="6"/>
        <end position="24"/>
    </location>
</feature>
<evidence type="ECO:0000256" key="1">
    <source>
        <dbReference type="SAM" id="Phobius"/>
    </source>
</evidence>
<sequence length="127" mass="14035">MSYQLNAITLAACSLILLLVVLRCRRFTVPRRMKAGAIILCISQIFPLASAIVGFERISRLLEGKFFPDDESTSYFISETPVSADYFQVSELFGALGQVGVLLLALGFLKIVRQQIADHQAQLVQPS</sequence>
<reference evidence="2" key="1">
    <citation type="submission" date="2021-01" db="EMBL/GenBank/DDBJ databases">
        <title>Modified the classification status of verrucomicrobia.</title>
        <authorList>
            <person name="Feng X."/>
        </authorList>
    </citation>
    <scope>NUCLEOTIDE SEQUENCE</scope>
    <source>
        <strain evidence="2">KCTC 22201</strain>
    </source>
</reference>
<dbReference type="RefSeq" id="WP_200281295.1">
    <property type="nucleotide sequence ID" value="NZ_JAENII010000012.1"/>
</dbReference>
<keyword evidence="3" id="KW-1185">Reference proteome</keyword>
<accession>A0A934RCN4</accession>